<reference evidence="2 3" key="1">
    <citation type="submission" date="2021-01" db="EMBL/GenBank/DDBJ databases">
        <title>Genomic Encyclopedia of Type Strains, Phase IV (KMG-IV): sequencing the most valuable type-strain genomes for metagenomic binning, comparative biology and taxonomic classification.</title>
        <authorList>
            <person name="Goeker M."/>
        </authorList>
    </citation>
    <scope>NUCLEOTIDE SEQUENCE [LARGE SCALE GENOMIC DNA]</scope>
    <source>
        <strain evidence="2 3">DSM 24834</strain>
    </source>
</reference>
<evidence type="ECO:0000313" key="2">
    <source>
        <dbReference type="EMBL" id="MBM7585141.1"/>
    </source>
</evidence>
<gene>
    <name evidence="2" type="ORF">JOC86_001683</name>
</gene>
<name>A0ABS2NBC1_9BACI</name>
<feature type="domain" description="DinB-like" evidence="1">
    <location>
        <begin position="9"/>
        <end position="148"/>
    </location>
</feature>
<dbReference type="InterPro" id="IPR034660">
    <property type="entry name" value="DinB/YfiT-like"/>
</dbReference>
<proteinExistence type="predicted"/>
<dbReference type="Gene3D" id="1.20.120.450">
    <property type="entry name" value="dinb family like domain"/>
    <property type="match status" value="1"/>
</dbReference>
<evidence type="ECO:0000313" key="3">
    <source>
        <dbReference type="Proteomes" id="UP001646157"/>
    </source>
</evidence>
<dbReference type="SUPFAM" id="SSF109854">
    <property type="entry name" value="DinB/YfiT-like putative metalloenzymes"/>
    <property type="match status" value="1"/>
</dbReference>
<dbReference type="EMBL" id="JAFBDZ010000002">
    <property type="protein sequence ID" value="MBM7585141.1"/>
    <property type="molecule type" value="Genomic_DNA"/>
</dbReference>
<dbReference type="RefSeq" id="WP_205170454.1">
    <property type="nucleotide sequence ID" value="NZ_JAFBDZ010000002.1"/>
</dbReference>
<evidence type="ECO:0000259" key="1">
    <source>
        <dbReference type="Pfam" id="PF12867"/>
    </source>
</evidence>
<dbReference type="Pfam" id="PF12867">
    <property type="entry name" value="DinB_2"/>
    <property type="match status" value="1"/>
</dbReference>
<keyword evidence="3" id="KW-1185">Reference proteome</keyword>
<dbReference type="InterPro" id="IPR024775">
    <property type="entry name" value="DinB-like"/>
</dbReference>
<protein>
    <submittedName>
        <fullName evidence="2">Damage-inducible protein DinB</fullName>
    </submittedName>
</protein>
<accession>A0ABS2NBC1</accession>
<sequence>MKEGMLFQQMEFIRARTIAALDATTEEMADVIPNGFRNSIRWNLGHIYLAQENLLHHFIKEEPILPKHFLELFHFNTDPTIWEHSPPSLTELKGLLEEQPNRVKEKFTGRLDEVGKEPFRLTEKVQFTTLGEVLSFTNWHEGLHQGAITTIKRAQGIENLWEIPAKHNL</sequence>
<organism evidence="2 3">
    <name type="scientific">Rossellomorea pakistanensis</name>
    <dbReference type="NCBI Taxonomy" id="992288"/>
    <lineage>
        <taxon>Bacteria</taxon>
        <taxon>Bacillati</taxon>
        <taxon>Bacillota</taxon>
        <taxon>Bacilli</taxon>
        <taxon>Bacillales</taxon>
        <taxon>Bacillaceae</taxon>
        <taxon>Rossellomorea</taxon>
    </lineage>
</organism>
<dbReference type="Proteomes" id="UP001646157">
    <property type="component" value="Unassembled WGS sequence"/>
</dbReference>
<comment type="caution">
    <text evidence="2">The sequence shown here is derived from an EMBL/GenBank/DDBJ whole genome shotgun (WGS) entry which is preliminary data.</text>
</comment>